<dbReference type="AlphaFoldDB" id="A0AAW9D460"/>
<name>A0AAW9D460_BURTH</name>
<comment type="caution">
    <text evidence="1">The sequence shown here is derived from an EMBL/GenBank/DDBJ whole genome shotgun (WGS) entry which is preliminary data.</text>
</comment>
<evidence type="ECO:0000313" key="1">
    <source>
        <dbReference type="EMBL" id="MDW9256541.1"/>
    </source>
</evidence>
<evidence type="ECO:0008006" key="3">
    <source>
        <dbReference type="Google" id="ProtNLM"/>
    </source>
</evidence>
<dbReference type="EMBL" id="QXCT01000002">
    <property type="protein sequence ID" value="MDW9256541.1"/>
    <property type="molecule type" value="Genomic_DNA"/>
</dbReference>
<sequence length="49" mass="5700">MRRCREAMDGAVRDILTCYNFRLSKLQIARASSKTVRARLRVPSVSRFL</sequence>
<dbReference type="Proteomes" id="UP001272137">
    <property type="component" value="Unassembled WGS sequence"/>
</dbReference>
<proteinExistence type="predicted"/>
<protein>
    <recommendedName>
        <fullName evidence="3">Transposase</fullName>
    </recommendedName>
</protein>
<gene>
    <name evidence="1" type="ORF">C7S16_0427</name>
</gene>
<reference evidence="1" key="1">
    <citation type="submission" date="2018-08" db="EMBL/GenBank/DDBJ databases">
        <title>Identification of Burkholderia cepacia strains that express a Burkholderia pseudomallei-like capsular polysaccharide.</title>
        <authorList>
            <person name="Burtnick M.N."/>
            <person name="Vongsouvath M."/>
            <person name="Newton P."/>
            <person name="Wuthiekanun V."/>
            <person name="Limmathurotsakul D."/>
            <person name="Brett P.J."/>
            <person name="Chantratita N."/>
            <person name="Dance D.A."/>
        </authorList>
    </citation>
    <scope>NUCLEOTIDE SEQUENCE</scope>
    <source>
        <strain evidence="1">SBXCC001</strain>
    </source>
</reference>
<organism evidence="1 2">
    <name type="scientific">Burkholderia thailandensis</name>
    <dbReference type="NCBI Taxonomy" id="57975"/>
    <lineage>
        <taxon>Bacteria</taxon>
        <taxon>Pseudomonadati</taxon>
        <taxon>Pseudomonadota</taxon>
        <taxon>Betaproteobacteria</taxon>
        <taxon>Burkholderiales</taxon>
        <taxon>Burkholderiaceae</taxon>
        <taxon>Burkholderia</taxon>
        <taxon>pseudomallei group</taxon>
    </lineage>
</organism>
<accession>A0AAW9D460</accession>
<evidence type="ECO:0000313" key="2">
    <source>
        <dbReference type="Proteomes" id="UP001272137"/>
    </source>
</evidence>